<dbReference type="Proteomes" id="UP000198282">
    <property type="component" value="Unassembled WGS sequence"/>
</dbReference>
<feature type="region of interest" description="Disordered" evidence="3">
    <location>
        <begin position="1"/>
        <end position="39"/>
    </location>
</feature>
<accession>A0A239P2J3</accession>
<proteinExistence type="predicted"/>
<sequence length="392" mass="41723">MPPTTGHRPAATGYDAVLSRDDSAPFGRDATLSAQGSAPFGYDAVFSGDDSAPFGRDAMLSGQGSEPFGRDAMLSGRDSEPFDQDAMLSGRGARATGQHPQIPGLSTVAGQTGAPIARQRTAPAVPRQRPRPDKATRRRLRKRVHVAGIGLDPMTESDVVDHVIAALKRGEGGHIVTPNVDISRIVARDPEARRLVEDADLAVADGMPLVWAAKLLGTPVPGRITGADLIWSLSEAAAFYRYPVYLLGGPPGVAAQAACNLIGRYPGLVVAGVDAPTLGFEDVPESYARVRDDVIATGPRLVFVGLGFPKQDRLIAALREDLPGTWFVGCGSAIAFAAGTVQRAPVWAQRSGLEWLFRLLSEPGRLARRYLMDDLPYALRLLTVSLVRGLFS</sequence>
<evidence type="ECO:0000256" key="1">
    <source>
        <dbReference type="ARBA" id="ARBA00022676"/>
    </source>
</evidence>
<evidence type="ECO:0000256" key="2">
    <source>
        <dbReference type="ARBA" id="ARBA00022679"/>
    </source>
</evidence>
<dbReference type="CDD" id="cd06533">
    <property type="entry name" value="Glyco_transf_WecG_TagA"/>
    <property type="match status" value="1"/>
</dbReference>
<dbReference type="InterPro" id="IPR004629">
    <property type="entry name" value="WecG_TagA_CpsF"/>
</dbReference>
<organism evidence="4 5">
    <name type="scientific">Streptosporangium subroseum</name>
    <dbReference type="NCBI Taxonomy" id="106412"/>
    <lineage>
        <taxon>Bacteria</taxon>
        <taxon>Bacillati</taxon>
        <taxon>Actinomycetota</taxon>
        <taxon>Actinomycetes</taxon>
        <taxon>Streptosporangiales</taxon>
        <taxon>Streptosporangiaceae</taxon>
        <taxon>Streptosporangium</taxon>
    </lineage>
</organism>
<dbReference type="PANTHER" id="PTHR34136">
    <property type="match status" value="1"/>
</dbReference>
<protein>
    <submittedName>
        <fullName evidence="4">Polymer biosynthesis protein, WecB/TagA/CpsF family</fullName>
    </submittedName>
</protein>
<reference evidence="4 5" key="1">
    <citation type="submission" date="2017-06" db="EMBL/GenBank/DDBJ databases">
        <authorList>
            <person name="Kim H.J."/>
            <person name="Triplett B.A."/>
        </authorList>
    </citation>
    <scope>NUCLEOTIDE SEQUENCE [LARGE SCALE GENOMIC DNA]</scope>
    <source>
        <strain evidence="4 5">CGMCC 4.2132</strain>
    </source>
</reference>
<keyword evidence="2" id="KW-0808">Transferase</keyword>
<feature type="region of interest" description="Disordered" evidence="3">
    <location>
        <begin position="119"/>
        <end position="139"/>
    </location>
</feature>
<dbReference type="AlphaFoldDB" id="A0A239P2J3"/>
<gene>
    <name evidence="4" type="ORF">SAMN05216276_108231</name>
</gene>
<dbReference type="Pfam" id="PF03808">
    <property type="entry name" value="Glyco_tran_WecG"/>
    <property type="match status" value="1"/>
</dbReference>
<keyword evidence="5" id="KW-1185">Reference proteome</keyword>
<dbReference type="InterPro" id="IPR011049">
    <property type="entry name" value="Serralysin-like_metalloprot_C"/>
</dbReference>
<dbReference type="EMBL" id="FZOD01000082">
    <property type="protein sequence ID" value="SNT61220.1"/>
    <property type="molecule type" value="Genomic_DNA"/>
</dbReference>
<evidence type="ECO:0000313" key="5">
    <source>
        <dbReference type="Proteomes" id="UP000198282"/>
    </source>
</evidence>
<keyword evidence="1" id="KW-0328">Glycosyltransferase</keyword>
<name>A0A239P2J3_9ACTN</name>
<dbReference type="NCBIfam" id="TIGR00696">
    <property type="entry name" value="wecG_tagA_cpsF"/>
    <property type="match status" value="1"/>
</dbReference>
<evidence type="ECO:0000313" key="4">
    <source>
        <dbReference type="EMBL" id="SNT61220.1"/>
    </source>
</evidence>
<dbReference type="Gene3D" id="2.150.10.10">
    <property type="entry name" value="Serralysin-like metalloprotease, C-terminal"/>
    <property type="match status" value="1"/>
</dbReference>
<dbReference type="GO" id="GO:0016758">
    <property type="term" value="F:hexosyltransferase activity"/>
    <property type="evidence" value="ECO:0007669"/>
    <property type="project" value="TreeGrafter"/>
</dbReference>
<evidence type="ECO:0000256" key="3">
    <source>
        <dbReference type="SAM" id="MobiDB-lite"/>
    </source>
</evidence>
<dbReference type="PANTHER" id="PTHR34136:SF1">
    <property type="entry name" value="UDP-N-ACETYL-D-MANNOSAMINURONIC ACID TRANSFERASE"/>
    <property type="match status" value="1"/>
</dbReference>
<dbReference type="SUPFAM" id="SSF101967">
    <property type="entry name" value="Adhesin YadA, collagen-binding domain"/>
    <property type="match status" value="1"/>
</dbReference>